<keyword evidence="8" id="KW-0503">Monooxygenase</keyword>
<dbReference type="Gene3D" id="1.10.630.10">
    <property type="entry name" value="Cytochrome P450"/>
    <property type="match status" value="1"/>
</dbReference>
<dbReference type="PANTHER" id="PTHR24305:SF166">
    <property type="entry name" value="CYTOCHROME P450 12A4, MITOCHONDRIAL-RELATED"/>
    <property type="match status" value="1"/>
</dbReference>
<sequence length="550" mass="61526">MPLAALVASSFALYFIWFLVRCYFVRSPLDNIPGPPSASIISGNMLQIFNHNSWKYVDDLIENYGPLARCQGFFGTRMLHVFDPKAMHSVYVKDQDNYYRGEKIRRQVPPTLALLLGPGLLATYGSTHKKQRKMLNPVFSGAHMRDMTPLFYDVAERLRTALESQVEYGPKDLDVLSWMGRTALELLGRGGLGYSFDPLVAESKDVLADTVKGFVPTVGDVVWTQEITPYLSYLGPAWFRRFLLDLVPIPKVQRLKTIVDVMSERLKKIYLAKKAALESGDEALLHALGEGKDVMSVLSSAVRENMTASAEDKLPDDQLLAQMATFLLAGVDTTSNSLARVLHLLSMNPDVQAKLRQELREAQDQYGKEIPYDELFALPYLDAICRETLRLYAPISLNSRLANADTVLPLSQPVRCTDGTVITEVPIQKGTYVILNLRACNINKALWGEDAREWKPERWLAPVPKAVEDARIPGIYSNLTTFLSGGHACIGFKFSQLEMKVVLATLVSRFQFSLSPDKPIFWNFAGITYPVTDHASSKPEMTLHVNLAPC</sequence>
<dbReference type="InterPro" id="IPR001128">
    <property type="entry name" value="Cyt_P450"/>
</dbReference>
<dbReference type="EMBL" id="AYKW01000005">
    <property type="protein sequence ID" value="PIL34328.1"/>
    <property type="molecule type" value="Genomic_DNA"/>
</dbReference>
<dbReference type="GO" id="GO:0016705">
    <property type="term" value="F:oxidoreductase activity, acting on paired donors, with incorporation or reduction of molecular oxygen"/>
    <property type="evidence" value="ECO:0007669"/>
    <property type="project" value="InterPro"/>
</dbReference>
<dbReference type="AlphaFoldDB" id="A0A2G8SL80"/>
<evidence type="ECO:0000313" key="10">
    <source>
        <dbReference type="EMBL" id="PIL34328.1"/>
    </source>
</evidence>
<accession>A0A2G8SL80</accession>
<dbReference type="PRINTS" id="PR00463">
    <property type="entry name" value="EP450I"/>
</dbReference>
<evidence type="ECO:0000256" key="1">
    <source>
        <dbReference type="ARBA" id="ARBA00001971"/>
    </source>
</evidence>
<gene>
    <name evidence="10" type="ORF">GSI_03103</name>
</gene>
<evidence type="ECO:0000256" key="4">
    <source>
        <dbReference type="ARBA" id="ARBA00022617"/>
    </source>
</evidence>
<evidence type="ECO:0000256" key="2">
    <source>
        <dbReference type="ARBA" id="ARBA00005179"/>
    </source>
</evidence>
<dbReference type="OrthoDB" id="1470350at2759"/>
<organism evidence="10 11">
    <name type="scientific">Ganoderma sinense ZZ0214-1</name>
    <dbReference type="NCBI Taxonomy" id="1077348"/>
    <lineage>
        <taxon>Eukaryota</taxon>
        <taxon>Fungi</taxon>
        <taxon>Dikarya</taxon>
        <taxon>Basidiomycota</taxon>
        <taxon>Agaricomycotina</taxon>
        <taxon>Agaricomycetes</taxon>
        <taxon>Polyporales</taxon>
        <taxon>Polyporaceae</taxon>
        <taxon>Ganoderma</taxon>
    </lineage>
</organism>
<proteinExistence type="inferred from homology"/>
<evidence type="ECO:0000256" key="8">
    <source>
        <dbReference type="ARBA" id="ARBA00023033"/>
    </source>
</evidence>
<dbReference type="GO" id="GO:0020037">
    <property type="term" value="F:heme binding"/>
    <property type="evidence" value="ECO:0007669"/>
    <property type="project" value="InterPro"/>
</dbReference>
<keyword evidence="6" id="KW-0560">Oxidoreductase</keyword>
<comment type="similarity">
    <text evidence="3">Belongs to the cytochrome P450 family.</text>
</comment>
<dbReference type="GO" id="GO:0005506">
    <property type="term" value="F:iron ion binding"/>
    <property type="evidence" value="ECO:0007669"/>
    <property type="project" value="InterPro"/>
</dbReference>
<keyword evidence="4 9" id="KW-0349">Heme</keyword>
<comment type="cofactor">
    <cofactor evidence="1 9">
        <name>heme</name>
        <dbReference type="ChEBI" id="CHEBI:30413"/>
    </cofactor>
</comment>
<dbReference type="InterPro" id="IPR036396">
    <property type="entry name" value="Cyt_P450_sf"/>
</dbReference>
<dbReference type="InterPro" id="IPR050121">
    <property type="entry name" value="Cytochrome_P450_monoxygenase"/>
</dbReference>
<keyword evidence="7 9" id="KW-0408">Iron</keyword>
<evidence type="ECO:0000256" key="6">
    <source>
        <dbReference type="ARBA" id="ARBA00023002"/>
    </source>
</evidence>
<protein>
    <submittedName>
        <fullName evidence="10">Cytochrome P450</fullName>
    </submittedName>
</protein>
<feature type="binding site" description="axial binding residue" evidence="9">
    <location>
        <position position="489"/>
    </location>
    <ligand>
        <name>heme</name>
        <dbReference type="ChEBI" id="CHEBI:30413"/>
    </ligand>
    <ligandPart>
        <name>Fe</name>
        <dbReference type="ChEBI" id="CHEBI:18248"/>
    </ligandPart>
</feature>
<comment type="caution">
    <text evidence="10">The sequence shown here is derived from an EMBL/GenBank/DDBJ whole genome shotgun (WGS) entry which is preliminary data.</text>
</comment>
<dbReference type="GO" id="GO:0004497">
    <property type="term" value="F:monooxygenase activity"/>
    <property type="evidence" value="ECO:0007669"/>
    <property type="project" value="UniProtKB-KW"/>
</dbReference>
<dbReference type="SUPFAM" id="SSF48264">
    <property type="entry name" value="Cytochrome P450"/>
    <property type="match status" value="1"/>
</dbReference>
<evidence type="ECO:0000313" key="11">
    <source>
        <dbReference type="Proteomes" id="UP000230002"/>
    </source>
</evidence>
<dbReference type="InterPro" id="IPR002401">
    <property type="entry name" value="Cyt_P450_E_grp-I"/>
</dbReference>
<dbReference type="Pfam" id="PF00067">
    <property type="entry name" value="p450"/>
    <property type="match status" value="1"/>
</dbReference>
<evidence type="ECO:0000256" key="9">
    <source>
        <dbReference type="PIRSR" id="PIRSR602401-1"/>
    </source>
</evidence>
<name>A0A2G8SL80_9APHY</name>
<evidence type="ECO:0000256" key="7">
    <source>
        <dbReference type="ARBA" id="ARBA00023004"/>
    </source>
</evidence>
<evidence type="ECO:0000256" key="3">
    <source>
        <dbReference type="ARBA" id="ARBA00010617"/>
    </source>
</evidence>
<comment type="pathway">
    <text evidence="2">Secondary metabolite biosynthesis.</text>
</comment>
<dbReference type="PANTHER" id="PTHR24305">
    <property type="entry name" value="CYTOCHROME P450"/>
    <property type="match status" value="1"/>
</dbReference>
<reference evidence="10 11" key="1">
    <citation type="journal article" date="2015" name="Sci. Rep.">
        <title>Chromosome-level genome map provides insights into diverse defense mechanisms in the medicinal fungus Ganoderma sinense.</title>
        <authorList>
            <person name="Zhu Y."/>
            <person name="Xu J."/>
            <person name="Sun C."/>
            <person name="Zhou S."/>
            <person name="Xu H."/>
            <person name="Nelson D.R."/>
            <person name="Qian J."/>
            <person name="Song J."/>
            <person name="Luo H."/>
            <person name="Xiang L."/>
            <person name="Li Y."/>
            <person name="Xu Z."/>
            <person name="Ji A."/>
            <person name="Wang L."/>
            <person name="Lu S."/>
            <person name="Hayward A."/>
            <person name="Sun W."/>
            <person name="Li X."/>
            <person name="Schwartz D.C."/>
            <person name="Wang Y."/>
            <person name="Chen S."/>
        </authorList>
    </citation>
    <scope>NUCLEOTIDE SEQUENCE [LARGE SCALE GENOMIC DNA]</scope>
    <source>
        <strain evidence="10 11">ZZ0214-1</strain>
    </source>
</reference>
<keyword evidence="5 9" id="KW-0479">Metal-binding</keyword>
<dbReference type="STRING" id="1077348.A0A2G8SL80"/>
<dbReference type="PRINTS" id="PR00385">
    <property type="entry name" value="P450"/>
</dbReference>
<keyword evidence="11" id="KW-1185">Reference proteome</keyword>
<evidence type="ECO:0000256" key="5">
    <source>
        <dbReference type="ARBA" id="ARBA00022723"/>
    </source>
</evidence>
<dbReference type="Proteomes" id="UP000230002">
    <property type="component" value="Unassembled WGS sequence"/>
</dbReference>